<feature type="domain" description="Fe/B12 periplasmic-binding" evidence="1">
    <location>
        <begin position="29"/>
        <end position="292"/>
    </location>
</feature>
<sequence>MRGVKIFIFICIVLGGQIVANEHQKPKNIVIAGGMWPLPSLIMLLEGGTSSLTYIPKASKNALKASFMYELFPEIAALASGENENIEELLKLKPDLFICHSANLKLCQQMKKTHIPTIEMSVNTWDYNSYETLQGWLEVIAPILGKESRARAFLRFTKSVEEDIAKEVATQESKPRAMIIHFAESEKSFMCGGIFADYLLEKSGAENVIESKSIAKVSLEEIYRLNPDIIYINNFNTLMPEDILNSPLWGVVKAVQDKRVYKFPLGSYRPFAPSLDLPILLTWLYTHNHPKSSKDINLINFAQNFYKQYFDISLSFEQARGIFNPKKEAGLVK</sequence>
<comment type="caution">
    <text evidence="2">The sequence shown here is derived from an EMBL/GenBank/DDBJ whole genome shotgun (WGS) entry which is preliminary data.</text>
</comment>
<gene>
    <name evidence="2" type="ORF">CQA63_00430</name>
</gene>
<dbReference type="PROSITE" id="PS50983">
    <property type="entry name" value="FE_B12_PBP"/>
    <property type="match status" value="1"/>
</dbReference>
<dbReference type="EMBL" id="NXLR01000001">
    <property type="protein sequence ID" value="RDU61010.1"/>
    <property type="molecule type" value="Genomic_DNA"/>
</dbReference>
<dbReference type="PANTHER" id="PTHR30535">
    <property type="entry name" value="VITAMIN B12-BINDING PROTEIN"/>
    <property type="match status" value="1"/>
</dbReference>
<evidence type="ECO:0000259" key="1">
    <source>
        <dbReference type="PROSITE" id="PS50983"/>
    </source>
</evidence>
<dbReference type="OrthoDB" id="9775594at2"/>
<accession>A0A3D8I754</accession>
<dbReference type="Proteomes" id="UP000256599">
    <property type="component" value="Unassembled WGS sequence"/>
</dbReference>
<dbReference type="AlphaFoldDB" id="A0A3D8I754"/>
<keyword evidence="3" id="KW-1185">Reference proteome</keyword>
<dbReference type="InterPro" id="IPR002491">
    <property type="entry name" value="ABC_transptr_periplasmic_BD"/>
</dbReference>
<reference evidence="2 3" key="1">
    <citation type="submission" date="2018-04" db="EMBL/GenBank/DDBJ databases">
        <title>Novel Campyloabacter and Helicobacter Species and Strains.</title>
        <authorList>
            <person name="Mannion A.J."/>
            <person name="Shen Z."/>
            <person name="Fox J.G."/>
        </authorList>
    </citation>
    <scope>NUCLEOTIDE SEQUENCE [LARGE SCALE GENOMIC DNA]</scope>
    <source>
        <strain evidence="2 3">MIT 98-6070</strain>
    </source>
</reference>
<evidence type="ECO:0000313" key="2">
    <source>
        <dbReference type="EMBL" id="RDU61010.1"/>
    </source>
</evidence>
<evidence type="ECO:0000313" key="3">
    <source>
        <dbReference type="Proteomes" id="UP000256599"/>
    </source>
</evidence>
<protein>
    <recommendedName>
        <fullName evidence="1">Fe/B12 periplasmic-binding domain-containing protein</fullName>
    </recommendedName>
</protein>
<dbReference type="RefSeq" id="WP_104699251.1">
    <property type="nucleotide sequence ID" value="NZ_FZPP01000003.1"/>
</dbReference>
<dbReference type="Gene3D" id="3.40.50.1980">
    <property type="entry name" value="Nitrogenase molybdenum iron protein domain"/>
    <property type="match status" value="2"/>
</dbReference>
<name>A0A3D8I754_9HELI</name>
<dbReference type="SUPFAM" id="SSF53807">
    <property type="entry name" value="Helical backbone' metal receptor"/>
    <property type="match status" value="1"/>
</dbReference>
<organism evidence="2 3">
    <name type="scientific">Helicobacter marmotae</name>
    <dbReference type="NCBI Taxonomy" id="152490"/>
    <lineage>
        <taxon>Bacteria</taxon>
        <taxon>Pseudomonadati</taxon>
        <taxon>Campylobacterota</taxon>
        <taxon>Epsilonproteobacteria</taxon>
        <taxon>Campylobacterales</taxon>
        <taxon>Helicobacteraceae</taxon>
        <taxon>Helicobacter</taxon>
    </lineage>
</organism>
<dbReference type="PANTHER" id="PTHR30535:SF34">
    <property type="entry name" value="MOLYBDATE-BINDING PROTEIN MOLA"/>
    <property type="match status" value="1"/>
</dbReference>
<proteinExistence type="predicted"/>
<dbReference type="Pfam" id="PF01497">
    <property type="entry name" value="Peripla_BP_2"/>
    <property type="match status" value="1"/>
</dbReference>
<dbReference type="InterPro" id="IPR050902">
    <property type="entry name" value="ABC_Transporter_SBP"/>
</dbReference>